<evidence type="ECO:0000313" key="2">
    <source>
        <dbReference type="EMBL" id="PKI50099.1"/>
    </source>
</evidence>
<dbReference type="PANTHER" id="PTHR37984">
    <property type="entry name" value="PROTEIN CBG26694"/>
    <property type="match status" value="1"/>
</dbReference>
<dbReference type="InterPro" id="IPR041588">
    <property type="entry name" value="Integrase_H2C2"/>
</dbReference>
<dbReference type="InterPro" id="IPR050951">
    <property type="entry name" value="Retrovirus_Pol_polyprotein"/>
</dbReference>
<dbReference type="SUPFAM" id="SSF56672">
    <property type="entry name" value="DNA/RNA polymerases"/>
    <property type="match status" value="1"/>
</dbReference>
<dbReference type="InterPro" id="IPR043128">
    <property type="entry name" value="Rev_trsase/Diguanyl_cyclase"/>
</dbReference>
<organism evidence="2 3">
    <name type="scientific">Punica granatum</name>
    <name type="common">Pomegranate</name>
    <dbReference type="NCBI Taxonomy" id="22663"/>
    <lineage>
        <taxon>Eukaryota</taxon>
        <taxon>Viridiplantae</taxon>
        <taxon>Streptophyta</taxon>
        <taxon>Embryophyta</taxon>
        <taxon>Tracheophyta</taxon>
        <taxon>Spermatophyta</taxon>
        <taxon>Magnoliopsida</taxon>
        <taxon>eudicotyledons</taxon>
        <taxon>Gunneridae</taxon>
        <taxon>Pentapetalae</taxon>
        <taxon>rosids</taxon>
        <taxon>malvids</taxon>
        <taxon>Myrtales</taxon>
        <taxon>Lythraceae</taxon>
        <taxon>Punica</taxon>
    </lineage>
</organism>
<dbReference type="InterPro" id="IPR043502">
    <property type="entry name" value="DNA/RNA_pol_sf"/>
</dbReference>
<dbReference type="PANTHER" id="PTHR37984:SF5">
    <property type="entry name" value="PROTEIN NYNRIN-LIKE"/>
    <property type="match status" value="1"/>
</dbReference>
<sequence>MPTELPKKLPPKREVDHRIELLLDAGYVRPSKAPFGAPVLFQKKHDGSLRMCIDYRVLNKLTVKIKYPIPLIVDLFDQLGEAQQFIKGYSSITMPLTDLLKKAQAWEWTDECQAAFDRLKQVVTDEPYKTGRTNVVADALSRWVELTAISRLESPLLGRIKEGLQHDAKARILLELAREGKSQQFWCEDDLVYTKGRRVYVPLYDNLMREILRECYDSKWADHPGIHRTLALVEERYYWPQLRDDDETFVKTCLVYQQDKTE</sequence>
<keyword evidence="3" id="KW-1185">Reference proteome</keyword>
<dbReference type="Pfam" id="PF17921">
    <property type="entry name" value="Integrase_H2C2"/>
    <property type="match status" value="1"/>
</dbReference>
<accession>A0A2I0J1I5</accession>
<reference evidence="2 3" key="1">
    <citation type="submission" date="2017-11" db="EMBL/GenBank/DDBJ databases">
        <title>De-novo sequencing of pomegranate (Punica granatum L.) genome.</title>
        <authorList>
            <person name="Akparov Z."/>
            <person name="Amiraslanov A."/>
            <person name="Hajiyeva S."/>
            <person name="Abbasov M."/>
            <person name="Kaur K."/>
            <person name="Hamwieh A."/>
            <person name="Solovyev V."/>
            <person name="Salamov A."/>
            <person name="Braich B."/>
            <person name="Kosarev P."/>
            <person name="Mahmoud A."/>
            <person name="Hajiyev E."/>
            <person name="Babayeva S."/>
            <person name="Izzatullayeva V."/>
            <person name="Mammadov A."/>
            <person name="Mammadov A."/>
            <person name="Sharifova S."/>
            <person name="Ojaghi J."/>
            <person name="Eynullazada K."/>
            <person name="Bayramov B."/>
            <person name="Abdulazimova A."/>
            <person name="Shahmuradov I."/>
        </authorList>
    </citation>
    <scope>NUCLEOTIDE SEQUENCE [LARGE SCALE GENOMIC DNA]</scope>
    <source>
        <strain evidence="3">cv. AG2017</strain>
        <tissue evidence="2">Leaf</tissue>
    </source>
</reference>
<dbReference type="STRING" id="22663.A0A2I0J1I5"/>
<name>A0A2I0J1I5_PUNGR</name>
<gene>
    <name evidence="2" type="ORF">CRG98_029495</name>
</gene>
<dbReference type="Gene3D" id="1.10.340.70">
    <property type="match status" value="1"/>
</dbReference>
<evidence type="ECO:0000313" key="3">
    <source>
        <dbReference type="Proteomes" id="UP000233551"/>
    </source>
</evidence>
<dbReference type="Gene3D" id="3.10.10.10">
    <property type="entry name" value="HIV Type 1 Reverse Transcriptase, subunit A, domain 1"/>
    <property type="match status" value="1"/>
</dbReference>
<comment type="caution">
    <text evidence="2">The sequence shown here is derived from an EMBL/GenBank/DDBJ whole genome shotgun (WGS) entry which is preliminary data.</text>
</comment>
<dbReference type="Proteomes" id="UP000233551">
    <property type="component" value="Unassembled WGS sequence"/>
</dbReference>
<dbReference type="AlphaFoldDB" id="A0A2I0J1I5"/>
<proteinExistence type="predicted"/>
<dbReference type="EMBL" id="PGOL01002146">
    <property type="protein sequence ID" value="PKI50099.1"/>
    <property type="molecule type" value="Genomic_DNA"/>
</dbReference>
<feature type="domain" description="Integrase zinc-binding" evidence="1">
    <location>
        <begin position="206"/>
        <end position="261"/>
    </location>
</feature>
<dbReference type="Gene3D" id="3.30.70.270">
    <property type="match status" value="1"/>
</dbReference>
<evidence type="ECO:0000259" key="1">
    <source>
        <dbReference type="Pfam" id="PF17921"/>
    </source>
</evidence>
<protein>
    <recommendedName>
        <fullName evidence="1">Integrase zinc-binding domain-containing protein</fullName>
    </recommendedName>
</protein>